<evidence type="ECO:0000313" key="3">
    <source>
        <dbReference type="EMBL" id="MDM8144406.1"/>
    </source>
</evidence>
<evidence type="ECO:0000259" key="2">
    <source>
        <dbReference type="Pfam" id="PF01648"/>
    </source>
</evidence>
<organism evidence="3 4">
    <name type="scientific">Bacteroides eggerthii</name>
    <dbReference type="NCBI Taxonomy" id="28111"/>
    <lineage>
        <taxon>Bacteria</taxon>
        <taxon>Pseudomonadati</taxon>
        <taxon>Bacteroidota</taxon>
        <taxon>Bacteroidia</taxon>
        <taxon>Bacteroidales</taxon>
        <taxon>Bacteroidaceae</taxon>
        <taxon>Bacteroides</taxon>
    </lineage>
</organism>
<dbReference type="Proteomes" id="UP001228403">
    <property type="component" value="Unassembled WGS sequence"/>
</dbReference>
<comment type="caution">
    <text evidence="3">The sequence shown here is derived from an EMBL/GenBank/DDBJ whole genome shotgun (WGS) entry which is preliminary data.</text>
</comment>
<dbReference type="GO" id="GO:0016740">
    <property type="term" value="F:transferase activity"/>
    <property type="evidence" value="ECO:0007669"/>
    <property type="project" value="UniProtKB-KW"/>
</dbReference>
<gene>
    <name evidence="3" type="ORF">QUW02_00405</name>
</gene>
<protein>
    <submittedName>
        <fullName evidence="3">4'-phosphopantetheinyl transferase superfamily protein</fullName>
    </submittedName>
</protein>
<dbReference type="Pfam" id="PF01648">
    <property type="entry name" value="ACPS"/>
    <property type="match status" value="1"/>
</dbReference>
<dbReference type="Gene3D" id="3.90.470.20">
    <property type="entry name" value="4'-phosphopantetheinyl transferase domain"/>
    <property type="match status" value="1"/>
</dbReference>
<keyword evidence="1 3" id="KW-0808">Transferase</keyword>
<dbReference type="InterPro" id="IPR008278">
    <property type="entry name" value="4-PPantetheinyl_Trfase_dom"/>
</dbReference>
<keyword evidence="4" id="KW-1185">Reference proteome</keyword>
<name>A0ABT7U1K5_9BACE</name>
<evidence type="ECO:0000256" key="1">
    <source>
        <dbReference type="ARBA" id="ARBA00022679"/>
    </source>
</evidence>
<proteinExistence type="predicted"/>
<reference evidence="4" key="2">
    <citation type="submission" date="2023-07" db="EMBL/GenBank/DDBJ databases">
        <title>Identification and characterization of horizontal gene transfer across gut microbiota members of farm animals based on homology search.</title>
        <authorList>
            <person name="Schwarzerova J."/>
            <person name="Nykrynova M."/>
            <person name="Jureckova K."/>
            <person name="Cejkova D."/>
            <person name="Rychlik I."/>
        </authorList>
    </citation>
    <scope>NUCLEOTIDE SEQUENCE [LARGE SCALE GENOMIC DNA]</scope>
    <source>
        <strain evidence="4">ET4</strain>
    </source>
</reference>
<dbReference type="InterPro" id="IPR037143">
    <property type="entry name" value="4-PPantetheinyl_Trfase_dom_sf"/>
</dbReference>
<reference evidence="3 4" key="1">
    <citation type="submission" date="2023-06" db="EMBL/GenBank/DDBJ databases">
        <authorList>
            <person name="Zeman M."/>
            <person name="Kubasova T."/>
            <person name="Jahodarova E."/>
            <person name="Nykrynova M."/>
            <person name="Rychlik I."/>
        </authorList>
    </citation>
    <scope>NUCLEOTIDE SEQUENCE [LARGE SCALE GENOMIC DNA]</scope>
    <source>
        <strain evidence="3 4">ET4</strain>
    </source>
</reference>
<sequence length="214" mass="25014">MPIIRDISISDFRCCVWQVTETMEELLAMLPDEGHELYEEAQQRFSSPKRRQEFIAVRVLLYQMLPGAVIGYHDNGKPYLAHSCWRISISHTAGYVAVMLSDSGEVGVDIEQYGERVCRVASRFINDDERISGVWKQLLLWSAKETVYKMMNCREVDFQEHLISGRWQPQEISGPGCQGFMRMQTFHPAHRKAYQVYFETTERFVLTYSFVMDY</sequence>
<dbReference type="EMBL" id="JAUDCF010000001">
    <property type="protein sequence ID" value="MDM8144406.1"/>
    <property type="molecule type" value="Genomic_DNA"/>
</dbReference>
<dbReference type="SUPFAM" id="SSF56214">
    <property type="entry name" value="4'-phosphopantetheinyl transferase"/>
    <property type="match status" value="2"/>
</dbReference>
<feature type="domain" description="4'-phosphopantetheinyl transferase" evidence="2">
    <location>
        <begin position="106"/>
        <end position="160"/>
    </location>
</feature>
<accession>A0ABT7U1K5</accession>
<evidence type="ECO:0000313" key="4">
    <source>
        <dbReference type="Proteomes" id="UP001228403"/>
    </source>
</evidence>